<feature type="region of interest" description="Disordered" evidence="1">
    <location>
        <begin position="26"/>
        <end position="109"/>
    </location>
</feature>
<organism evidence="2 3">
    <name type="scientific">Mycena rosella</name>
    <name type="common">Pink bonnet</name>
    <name type="synonym">Agaricus rosellus</name>
    <dbReference type="NCBI Taxonomy" id="1033263"/>
    <lineage>
        <taxon>Eukaryota</taxon>
        <taxon>Fungi</taxon>
        <taxon>Dikarya</taxon>
        <taxon>Basidiomycota</taxon>
        <taxon>Agaricomycotina</taxon>
        <taxon>Agaricomycetes</taxon>
        <taxon>Agaricomycetidae</taxon>
        <taxon>Agaricales</taxon>
        <taxon>Marasmiineae</taxon>
        <taxon>Mycenaceae</taxon>
        <taxon>Mycena</taxon>
    </lineage>
</organism>
<name>A0AAD7GKE3_MYCRO</name>
<comment type="caution">
    <text evidence="2">The sequence shown here is derived from an EMBL/GenBank/DDBJ whole genome shotgun (WGS) entry which is preliminary data.</text>
</comment>
<reference evidence="2" key="1">
    <citation type="submission" date="2023-03" db="EMBL/GenBank/DDBJ databases">
        <title>Massive genome expansion in bonnet fungi (Mycena s.s.) driven by repeated elements and novel gene families across ecological guilds.</title>
        <authorList>
            <consortium name="Lawrence Berkeley National Laboratory"/>
            <person name="Harder C.B."/>
            <person name="Miyauchi S."/>
            <person name="Viragh M."/>
            <person name="Kuo A."/>
            <person name="Thoen E."/>
            <person name="Andreopoulos B."/>
            <person name="Lu D."/>
            <person name="Skrede I."/>
            <person name="Drula E."/>
            <person name="Henrissat B."/>
            <person name="Morin E."/>
            <person name="Kohler A."/>
            <person name="Barry K."/>
            <person name="LaButti K."/>
            <person name="Morin E."/>
            <person name="Salamov A."/>
            <person name="Lipzen A."/>
            <person name="Mereny Z."/>
            <person name="Hegedus B."/>
            <person name="Baldrian P."/>
            <person name="Stursova M."/>
            <person name="Weitz H."/>
            <person name="Taylor A."/>
            <person name="Grigoriev I.V."/>
            <person name="Nagy L.G."/>
            <person name="Martin F."/>
            <person name="Kauserud H."/>
        </authorList>
    </citation>
    <scope>NUCLEOTIDE SEQUENCE</scope>
    <source>
        <strain evidence="2">CBHHK067</strain>
    </source>
</reference>
<dbReference type="AlphaFoldDB" id="A0AAD7GKE3"/>
<keyword evidence="3" id="KW-1185">Reference proteome</keyword>
<dbReference type="EMBL" id="JARKIE010000054">
    <property type="protein sequence ID" value="KAJ7692060.1"/>
    <property type="molecule type" value="Genomic_DNA"/>
</dbReference>
<feature type="compositionally biased region" description="Pro residues" evidence="1">
    <location>
        <begin position="100"/>
        <end position="109"/>
    </location>
</feature>
<protein>
    <submittedName>
        <fullName evidence="2">Uncharacterized protein</fullName>
    </submittedName>
</protein>
<proteinExistence type="predicted"/>
<evidence type="ECO:0000313" key="3">
    <source>
        <dbReference type="Proteomes" id="UP001221757"/>
    </source>
</evidence>
<evidence type="ECO:0000313" key="2">
    <source>
        <dbReference type="EMBL" id="KAJ7692060.1"/>
    </source>
</evidence>
<sequence>MVPFSTLLGPEDRLAAARRKQWADKFQEKRSLTKGCGSMSATPSPAHSNVPKFAPGAGDQGPSSDAGPGQVSAVIESALSRFPPGAGEQWGSPSATQGPHPSPILPHLL</sequence>
<gene>
    <name evidence="2" type="ORF">B0H17DRAFT_1061816</name>
</gene>
<evidence type="ECO:0000256" key="1">
    <source>
        <dbReference type="SAM" id="MobiDB-lite"/>
    </source>
</evidence>
<dbReference type="Proteomes" id="UP001221757">
    <property type="component" value="Unassembled WGS sequence"/>
</dbReference>
<accession>A0AAD7GKE3</accession>